<dbReference type="EMBL" id="BLJE01000002">
    <property type="protein sequence ID" value="GFE64419.1"/>
    <property type="molecule type" value="Genomic_DNA"/>
</dbReference>
<evidence type="ECO:0000313" key="2">
    <source>
        <dbReference type="Proteomes" id="UP000436822"/>
    </source>
</evidence>
<organism evidence="1 2">
    <name type="scientific">Litoreibacter roseus</name>
    <dbReference type="NCBI Taxonomy" id="2601869"/>
    <lineage>
        <taxon>Bacteria</taxon>
        <taxon>Pseudomonadati</taxon>
        <taxon>Pseudomonadota</taxon>
        <taxon>Alphaproteobacteria</taxon>
        <taxon>Rhodobacterales</taxon>
        <taxon>Roseobacteraceae</taxon>
        <taxon>Litoreibacter</taxon>
    </lineage>
</organism>
<proteinExistence type="predicted"/>
<keyword evidence="1" id="KW-0969">Cilium</keyword>
<dbReference type="NCBIfam" id="NF009435">
    <property type="entry name" value="PRK12794.1"/>
    <property type="match status" value="1"/>
</dbReference>
<reference evidence="1 2" key="1">
    <citation type="submission" date="2019-12" db="EMBL/GenBank/DDBJ databases">
        <title>Litoreibacter badius sp. nov., a novel bacteriochlorophyll a-containing bacterium in the genus Litoreibacter.</title>
        <authorList>
            <person name="Kanamuro M."/>
            <person name="Takabe Y."/>
            <person name="Mori K."/>
            <person name="Takaichi S."/>
            <person name="Hanada S."/>
        </authorList>
    </citation>
    <scope>NUCLEOTIDE SEQUENCE [LARGE SCALE GENOMIC DNA]</scope>
    <source>
        <strain evidence="1 2">K6</strain>
    </source>
</reference>
<protein>
    <submittedName>
        <fullName evidence="1">Flagellar biosynthesis regulatory protein FlaF</fullName>
    </submittedName>
</protein>
<keyword evidence="1" id="KW-0966">Cell projection</keyword>
<dbReference type="Pfam" id="PF07309">
    <property type="entry name" value="FlaF"/>
    <property type="match status" value="1"/>
</dbReference>
<keyword evidence="1" id="KW-0282">Flagellum</keyword>
<dbReference type="AlphaFoldDB" id="A0A6N6JGA9"/>
<name>A0A6N6JGA9_9RHOB</name>
<gene>
    <name evidence="1" type="primary">flaF</name>
    <name evidence="1" type="ORF">KIN_14930</name>
</gene>
<dbReference type="GO" id="GO:0044781">
    <property type="term" value="P:bacterial-type flagellum organization"/>
    <property type="evidence" value="ECO:0007669"/>
    <property type="project" value="InterPro"/>
</dbReference>
<dbReference type="Proteomes" id="UP000436822">
    <property type="component" value="Unassembled WGS sequence"/>
</dbReference>
<sequence>MNMSPQTQSNFAQTGYGQNSVPLRTDRAVEYDAFVRVTRDLRSAWANKDKNFPAFVSAIHNNRKLWVLLATSVADHSNQLSAPLRAQIFYLAEFTEQKSRAILRDKETPEVLIDLNMAIMRGLSAKVSS</sequence>
<evidence type="ECO:0000313" key="1">
    <source>
        <dbReference type="EMBL" id="GFE64419.1"/>
    </source>
</evidence>
<dbReference type="RefSeq" id="WP_243144856.1">
    <property type="nucleotide sequence ID" value="NZ_BLJE01000002.1"/>
</dbReference>
<accession>A0A6N6JGA9</accession>
<comment type="caution">
    <text evidence="1">The sequence shown here is derived from an EMBL/GenBank/DDBJ whole genome shotgun (WGS) entry which is preliminary data.</text>
</comment>
<keyword evidence="2" id="KW-1185">Reference proteome</keyword>
<dbReference type="InterPro" id="IPR010845">
    <property type="entry name" value="FlaF"/>
</dbReference>